<organism evidence="22 23">
    <name type="scientific">Lolium multiflorum</name>
    <name type="common">Italian ryegrass</name>
    <name type="synonym">Lolium perenne subsp. multiflorum</name>
    <dbReference type="NCBI Taxonomy" id="4521"/>
    <lineage>
        <taxon>Eukaryota</taxon>
        <taxon>Viridiplantae</taxon>
        <taxon>Streptophyta</taxon>
        <taxon>Embryophyta</taxon>
        <taxon>Tracheophyta</taxon>
        <taxon>Spermatophyta</taxon>
        <taxon>Magnoliopsida</taxon>
        <taxon>Liliopsida</taxon>
        <taxon>Poales</taxon>
        <taxon>Poaceae</taxon>
        <taxon>BOP clade</taxon>
        <taxon>Pooideae</taxon>
        <taxon>Poodae</taxon>
        <taxon>Poeae</taxon>
        <taxon>Poeae Chloroplast Group 2 (Poeae type)</taxon>
        <taxon>Loliodinae</taxon>
        <taxon>Loliinae</taxon>
        <taxon>Lolium</taxon>
    </lineage>
</organism>
<evidence type="ECO:0000256" key="13">
    <source>
        <dbReference type="ARBA" id="ARBA00023157"/>
    </source>
</evidence>
<dbReference type="SUPFAM" id="SSF56112">
    <property type="entry name" value="Protein kinase-like (PK-like)"/>
    <property type="match status" value="1"/>
</dbReference>
<comment type="subcellular location">
    <subcellularLocation>
        <location evidence="1">Membrane</location>
        <topology evidence="1">Single-pass membrane protein</topology>
    </subcellularLocation>
</comment>
<evidence type="ECO:0000256" key="6">
    <source>
        <dbReference type="ARBA" id="ARBA00022729"/>
    </source>
</evidence>
<dbReference type="SMART" id="SM00220">
    <property type="entry name" value="S_TKc"/>
    <property type="match status" value="1"/>
</dbReference>
<evidence type="ECO:0000256" key="5">
    <source>
        <dbReference type="ARBA" id="ARBA00022692"/>
    </source>
</evidence>
<proteinExistence type="predicted"/>
<dbReference type="InterPro" id="IPR017441">
    <property type="entry name" value="Protein_kinase_ATP_BS"/>
</dbReference>
<keyword evidence="14" id="KW-0325">Glycoprotein</keyword>
<evidence type="ECO:0000256" key="12">
    <source>
        <dbReference type="ARBA" id="ARBA00023136"/>
    </source>
</evidence>
<dbReference type="PANTHER" id="PTHR27002">
    <property type="entry name" value="RECEPTOR-LIKE SERINE/THREONINE-PROTEIN KINASE SD1-8"/>
    <property type="match status" value="1"/>
</dbReference>
<keyword evidence="13" id="KW-1015">Disulfide bond</keyword>
<evidence type="ECO:0000256" key="11">
    <source>
        <dbReference type="ARBA" id="ARBA00022989"/>
    </source>
</evidence>
<comment type="catalytic activity">
    <reaction evidence="15">
        <text>L-threonyl-[protein] + ATP = O-phospho-L-threonyl-[protein] + ADP + H(+)</text>
        <dbReference type="Rhea" id="RHEA:46608"/>
        <dbReference type="Rhea" id="RHEA-COMP:11060"/>
        <dbReference type="Rhea" id="RHEA-COMP:11605"/>
        <dbReference type="ChEBI" id="CHEBI:15378"/>
        <dbReference type="ChEBI" id="CHEBI:30013"/>
        <dbReference type="ChEBI" id="CHEBI:30616"/>
        <dbReference type="ChEBI" id="CHEBI:61977"/>
        <dbReference type="ChEBI" id="CHEBI:456216"/>
        <dbReference type="EC" id="2.7.11.1"/>
    </reaction>
</comment>
<evidence type="ECO:0000313" key="23">
    <source>
        <dbReference type="Proteomes" id="UP001231189"/>
    </source>
</evidence>
<dbReference type="FunFam" id="3.30.200.20:FF:000195">
    <property type="entry name" value="G-type lectin S-receptor-like serine/threonine-protein kinase"/>
    <property type="match status" value="1"/>
</dbReference>
<dbReference type="PANTHER" id="PTHR27002:SF472">
    <property type="entry name" value="OS07G0534700 PROTEIN"/>
    <property type="match status" value="1"/>
</dbReference>
<keyword evidence="6 19" id="KW-0732">Signal</keyword>
<dbReference type="Proteomes" id="UP001231189">
    <property type="component" value="Unassembled WGS sequence"/>
</dbReference>
<comment type="caution">
    <text evidence="22">The sequence shown here is derived from an EMBL/GenBank/DDBJ whole genome shotgun (WGS) entry which is preliminary data.</text>
</comment>
<evidence type="ECO:0000256" key="1">
    <source>
        <dbReference type="ARBA" id="ARBA00004167"/>
    </source>
</evidence>
<dbReference type="GO" id="GO:0005524">
    <property type="term" value="F:ATP binding"/>
    <property type="evidence" value="ECO:0007669"/>
    <property type="project" value="UniProtKB-UniRule"/>
</dbReference>
<dbReference type="CDD" id="cd23509">
    <property type="entry name" value="Gnk2-like"/>
    <property type="match status" value="2"/>
</dbReference>
<keyword evidence="8 17" id="KW-0547">Nucleotide-binding</keyword>
<keyword evidence="23" id="KW-1185">Reference proteome</keyword>
<sequence length="668" mass="73250">MLLLFLLFLVAATSSPASGEGEAEPVVNDFSHVCNSTDGPPQLYLPNSTFAANLAAMSATLPRNASATGFSAGAFGRAPDTAYGLGLCRGDIPGDRCAACLAMAFNGAPDLCRDSKDVIIFYDQCHVRFYDRDFLAGARNAPKKVAHNMNNVSAWNVAEFDGLVTRLANAVADKASNASTKYATGQAGFAPEKINLFGLAQCTPDLTAAQCRSCLAGIIGEIPKSLSGRLGGRILGVRCNYRYEKDTFFHTTTDDMVTLAPLLSSSTGSKNTLWIVAIAVPVAVLLCGFLACFLWIRTRRRRVANLSGRVGIPTMSMEMEQVLKLWKIEESDSEFSLYDFDQIADATGNFSDDCKLGQGGFGAVYMGELSGGIEVAIKRLSTGSVQGLMEFKTEIQLIAKLQHTNLVRLLGCCLQAEEKMLIYEYMHNKSLDCFIFDSTRGAILNWERRFTIIDGIAQGLLYMHKHSRLRVVHRDLKASNILLDRDMNPKISDFGLARIFCSNTTEANTTRVMGTHGYIAPEYASEGLFSIKSDVYSFGVLLLEIISGKRTPGFYQHGKFCNLTGYAYRLWKEGKWHEMVDQVIGTGYPVTEVMKWVQVALLCVQDSAEDRPNMSDVVAMLGSEGLTLPEPRQPAYFNVRMSSFPESTGSFTESPYSYISNVVLTDGR</sequence>
<gene>
    <name evidence="22" type="ORF">QYE76_040831</name>
</gene>
<evidence type="ECO:0000256" key="15">
    <source>
        <dbReference type="ARBA" id="ARBA00047899"/>
    </source>
</evidence>
<evidence type="ECO:0000313" key="22">
    <source>
        <dbReference type="EMBL" id="KAK1679983.1"/>
    </source>
</evidence>
<dbReference type="Pfam" id="PF07714">
    <property type="entry name" value="PK_Tyr_Ser-Thr"/>
    <property type="match status" value="1"/>
</dbReference>
<evidence type="ECO:0000256" key="19">
    <source>
        <dbReference type="SAM" id="SignalP"/>
    </source>
</evidence>
<accession>A0AAD8WVT9</accession>
<reference evidence="22" key="1">
    <citation type="submission" date="2023-07" db="EMBL/GenBank/DDBJ databases">
        <title>A chromosome-level genome assembly of Lolium multiflorum.</title>
        <authorList>
            <person name="Chen Y."/>
            <person name="Copetti D."/>
            <person name="Kolliker R."/>
            <person name="Studer B."/>
        </authorList>
    </citation>
    <scope>NUCLEOTIDE SEQUENCE</scope>
    <source>
        <strain evidence="22">02402/16</strain>
        <tissue evidence="22">Leaf</tissue>
    </source>
</reference>
<evidence type="ECO:0000256" key="2">
    <source>
        <dbReference type="ARBA" id="ARBA00012513"/>
    </source>
</evidence>
<dbReference type="PROSITE" id="PS50011">
    <property type="entry name" value="PROTEIN_KINASE_DOM"/>
    <property type="match status" value="1"/>
</dbReference>
<dbReference type="InterPro" id="IPR011009">
    <property type="entry name" value="Kinase-like_dom_sf"/>
</dbReference>
<dbReference type="InterPro" id="IPR002902">
    <property type="entry name" value="GNK2"/>
</dbReference>
<feature type="domain" description="Gnk2-homologous" evidence="21">
    <location>
        <begin position="140"/>
        <end position="248"/>
    </location>
</feature>
<feature type="signal peptide" evidence="19">
    <location>
        <begin position="1"/>
        <end position="19"/>
    </location>
</feature>
<evidence type="ECO:0000256" key="8">
    <source>
        <dbReference type="ARBA" id="ARBA00022741"/>
    </source>
</evidence>
<evidence type="ECO:0000256" key="14">
    <source>
        <dbReference type="ARBA" id="ARBA00023180"/>
    </source>
</evidence>
<evidence type="ECO:0000256" key="10">
    <source>
        <dbReference type="ARBA" id="ARBA00022840"/>
    </source>
</evidence>
<dbReference type="EMBL" id="JAUUTY010000002">
    <property type="protein sequence ID" value="KAK1679983.1"/>
    <property type="molecule type" value="Genomic_DNA"/>
</dbReference>
<evidence type="ECO:0000256" key="7">
    <source>
        <dbReference type="ARBA" id="ARBA00022737"/>
    </source>
</evidence>
<evidence type="ECO:0000259" key="21">
    <source>
        <dbReference type="PROSITE" id="PS51473"/>
    </source>
</evidence>
<dbReference type="GO" id="GO:0005886">
    <property type="term" value="C:plasma membrane"/>
    <property type="evidence" value="ECO:0007669"/>
    <property type="project" value="TreeGrafter"/>
</dbReference>
<dbReference type="FunFam" id="1.10.510.10:FF:000060">
    <property type="entry name" value="G-type lectin S-receptor-like serine/threonine-protein kinase"/>
    <property type="match status" value="1"/>
</dbReference>
<evidence type="ECO:0000256" key="3">
    <source>
        <dbReference type="ARBA" id="ARBA00022527"/>
    </source>
</evidence>
<dbReference type="InterPro" id="IPR008271">
    <property type="entry name" value="Ser/Thr_kinase_AS"/>
</dbReference>
<dbReference type="Gene3D" id="3.30.430.20">
    <property type="entry name" value="Gnk2 domain, C-X8-C-X2-C motif"/>
    <property type="match status" value="2"/>
</dbReference>
<dbReference type="InterPro" id="IPR001245">
    <property type="entry name" value="Ser-Thr/Tyr_kinase_cat_dom"/>
</dbReference>
<evidence type="ECO:0000259" key="20">
    <source>
        <dbReference type="PROSITE" id="PS50011"/>
    </source>
</evidence>
<dbReference type="EC" id="2.7.11.1" evidence="2"/>
<keyword evidence="11 18" id="KW-1133">Transmembrane helix</keyword>
<keyword evidence="9" id="KW-0418">Kinase</keyword>
<dbReference type="PROSITE" id="PS00107">
    <property type="entry name" value="PROTEIN_KINASE_ATP"/>
    <property type="match status" value="1"/>
</dbReference>
<dbReference type="InterPro" id="IPR000719">
    <property type="entry name" value="Prot_kinase_dom"/>
</dbReference>
<evidence type="ECO:0000256" key="9">
    <source>
        <dbReference type="ARBA" id="ARBA00022777"/>
    </source>
</evidence>
<evidence type="ECO:0000256" key="4">
    <source>
        <dbReference type="ARBA" id="ARBA00022679"/>
    </source>
</evidence>
<dbReference type="AlphaFoldDB" id="A0AAD8WVT9"/>
<keyword evidence="4" id="KW-0808">Transferase</keyword>
<dbReference type="PROSITE" id="PS51473">
    <property type="entry name" value="GNK2"/>
    <property type="match status" value="2"/>
</dbReference>
<evidence type="ECO:0000256" key="18">
    <source>
        <dbReference type="SAM" id="Phobius"/>
    </source>
</evidence>
<keyword evidence="7" id="KW-0677">Repeat</keyword>
<feature type="binding site" evidence="17">
    <location>
        <position position="378"/>
    </location>
    <ligand>
        <name>ATP</name>
        <dbReference type="ChEBI" id="CHEBI:30616"/>
    </ligand>
</feature>
<feature type="domain" description="Protein kinase" evidence="20">
    <location>
        <begin position="350"/>
        <end position="626"/>
    </location>
</feature>
<keyword evidence="12 18" id="KW-0472">Membrane</keyword>
<protein>
    <recommendedName>
        <fullName evidence="2">non-specific serine/threonine protein kinase</fullName>
        <ecNumber evidence="2">2.7.11.1</ecNumber>
    </recommendedName>
</protein>
<keyword evidence="10 17" id="KW-0067">ATP-binding</keyword>
<comment type="catalytic activity">
    <reaction evidence="16">
        <text>L-seryl-[protein] + ATP = O-phospho-L-seryl-[protein] + ADP + H(+)</text>
        <dbReference type="Rhea" id="RHEA:17989"/>
        <dbReference type="Rhea" id="RHEA-COMP:9863"/>
        <dbReference type="Rhea" id="RHEA-COMP:11604"/>
        <dbReference type="ChEBI" id="CHEBI:15378"/>
        <dbReference type="ChEBI" id="CHEBI:29999"/>
        <dbReference type="ChEBI" id="CHEBI:30616"/>
        <dbReference type="ChEBI" id="CHEBI:83421"/>
        <dbReference type="ChEBI" id="CHEBI:456216"/>
        <dbReference type="EC" id="2.7.11.1"/>
    </reaction>
</comment>
<dbReference type="PROSITE" id="PS00108">
    <property type="entry name" value="PROTEIN_KINASE_ST"/>
    <property type="match status" value="1"/>
</dbReference>
<dbReference type="Gene3D" id="1.10.510.10">
    <property type="entry name" value="Transferase(Phosphotransferase) domain 1"/>
    <property type="match status" value="1"/>
</dbReference>
<feature type="transmembrane region" description="Helical" evidence="18">
    <location>
        <begin position="273"/>
        <end position="296"/>
    </location>
</feature>
<evidence type="ECO:0000256" key="17">
    <source>
        <dbReference type="PROSITE-ProRule" id="PRU10141"/>
    </source>
</evidence>
<dbReference type="InterPro" id="IPR038408">
    <property type="entry name" value="GNK2_sf"/>
</dbReference>
<feature type="chain" id="PRO_5042177350" description="non-specific serine/threonine protein kinase" evidence="19">
    <location>
        <begin position="20"/>
        <end position="668"/>
    </location>
</feature>
<feature type="domain" description="Gnk2-homologous" evidence="21">
    <location>
        <begin position="32"/>
        <end position="134"/>
    </location>
</feature>
<dbReference type="CDD" id="cd14066">
    <property type="entry name" value="STKc_IRAK"/>
    <property type="match status" value="1"/>
</dbReference>
<evidence type="ECO:0000256" key="16">
    <source>
        <dbReference type="ARBA" id="ARBA00048679"/>
    </source>
</evidence>
<dbReference type="Gene3D" id="3.30.200.20">
    <property type="entry name" value="Phosphorylase Kinase, domain 1"/>
    <property type="match status" value="1"/>
</dbReference>
<keyword evidence="5 18" id="KW-0812">Transmembrane</keyword>
<name>A0AAD8WVT9_LOLMU</name>
<dbReference type="FunFam" id="3.30.430.20:FF:000002">
    <property type="entry name" value="Cysteine-rich receptor-like protein kinase 10"/>
    <property type="match status" value="1"/>
</dbReference>
<keyword evidence="3" id="KW-0723">Serine/threonine-protein kinase</keyword>
<dbReference type="Pfam" id="PF01657">
    <property type="entry name" value="Stress-antifung"/>
    <property type="match status" value="2"/>
</dbReference>
<dbReference type="GO" id="GO:0004674">
    <property type="term" value="F:protein serine/threonine kinase activity"/>
    <property type="evidence" value="ECO:0007669"/>
    <property type="project" value="UniProtKB-KW"/>
</dbReference>